<dbReference type="OrthoDB" id="5801886at2"/>
<feature type="region of interest" description="Disordered" evidence="1">
    <location>
        <begin position="126"/>
        <end position="160"/>
    </location>
</feature>
<proteinExistence type="predicted"/>
<gene>
    <name evidence="3" type="ORF">EV696_1238</name>
</gene>
<dbReference type="EMBL" id="SNYM01000023">
    <property type="protein sequence ID" value="TDQ44606.1"/>
    <property type="molecule type" value="Genomic_DNA"/>
</dbReference>
<feature type="compositionally biased region" description="Basic and acidic residues" evidence="1">
    <location>
        <begin position="134"/>
        <end position="160"/>
    </location>
</feature>
<dbReference type="RefSeq" id="WP_133593051.1">
    <property type="nucleotide sequence ID" value="NZ_CP037953.1"/>
</dbReference>
<comment type="caution">
    <text evidence="3">The sequence shown here is derived from an EMBL/GenBank/DDBJ whole genome shotgun (WGS) entry which is preliminary data.</text>
</comment>
<feature type="chain" id="PRO_5020637741" evidence="2">
    <location>
        <begin position="22"/>
        <end position="160"/>
    </location>
</feature>
<dbReference type="Proteomes" id="UP000295375">
    <property type="component" value="Unassembled WGS sequence"/>
</dbReference>
<sequence length="160" mass="17570">MKTLKLATLFAGLALLPTAHAHDDNWLDQQTAPNGGQLRMAGLYHMELVVKGDQLDLFLTDHADNKQTADGASAHVTLLADKKVQKVDLKPAGDNRLSAKGKFPTSADLQAVVVLTPGKGEKVQAKFTPFKKAKVSDHHQHDHSHEKPEHSHSHDHDHKH</sequence>
<evidence type="ECO:0000256" key="1">
    <source>
        <dbReference type="SAM" id="MobiDB-lite"/>
    </source>
</evidence>
<feature type="signal peptide" evidence="2">
    <location>
        <begin position="1"/>
        <end position="21"/>
    </location>
</feature>
<accession>A0A4R6UF94</accession>
<organism evidence="3 4">
    <name type="scientific">Permianibacter aggregans</name>
    <dbReference type="NCBI Taxonomy" id="1510150"/>
    <lineage>
        <taxon>Bacteria</taxon>
        <taxon>Pseudomonadati</taxon>
        <taxon>Pseudomonadota</taxon>
        <taxon>Gammaproteobacteria</taxon>
        <taxon>Pseudomonadales</taxon>
        <taxon>Pseudomonadaceae</taxon>
        <taxon>Permianibacter</taxon>
    </lineage>
</organism>
<evidence type="ECO:0000256" key="2">
    <source>
        <dbReference type="SAM" id="SignalP"/>
    </source>
</evidence>
<keyword evidence="4" id="KW-1185">Reference proteome</keyword>
<reference evidence="3 4" key="1">
    <citation type="submission" date="2019-03" db="EMBL/GenBank/DDBJ databases">
        <title>Genomic Encyclopedia of Type Strains, Phase IV (KMG-IV): sequencing the most valuable type-strain genomes for metagenomic binning, comparative biology and taxonomic classification.</title>
        <authorList>
            <person name="Goeker M."/>
        </authorList>
    </citation>
    <scope>NUCLEOTIDE SEQUENCE [LARGE SCALE GENOMIC DNA]</scope>
    <source>
        <strain evidence="3 4">DSM 103792</strain>
    </source>
</reference>
<evidence type="ECO:0000313" key="4">
    <source>
        <dbReference type="Proteomes" id="UP000295375"/>
    </source>
</evidence>
<protein>
    <submittedName>
        <fullName evidence="3">Uncharacterized protein</fullName>
    </submittedName>
</protein>
<name>A0A4R6UF94_9GAMM</name>
<keyword evidence="2" id="KW-0732">Signal</keyword>
<evidence type="ECO:0000313" key="3">
    <source>
        <dbReference type="EMBL" id="TDQ44606.1"/>
    </source>
</evidence>
<dbReference type="AlphaFoldDB" id="A0A4R6UF94"/>